<reference evidence="1 2" key="1">
    <citation type="submission" date="2019-06" db="EMBL/GenBank/DDBJ databases">
        <title>New taxonomy in bacterial strain CC-CFT640, isolated from vineyard.</title>
        <authorList>
            <person name="Lin S.-Y."/>
            <person name="Tsai C.-F."/>
            <person name="Young C.-C."/>
        </authorList>
    </citation>
    <scope>NUCLEOTIDE SEQUENCE [LARGE SCALE GENOMIC DNA]</scope>
    <source>
        <strain evidence="1 2">CC-CFT640</strain>
    </source>
</reference>
<comment type="caution">
    <text evidence="1">The sequence shown here is derived from an EMBL/GenBank/DDBJ whole genome shotgun (WGS) entry which is preliminary data.</text>
</comment>
<gene>
    <name evidence="1" type="ORF">FHP25_24915</name>
</gene>
<dbReference type="RefSeq" id="WP_147849699.1">
    <property type="nucleotide sequence ID" value="NZ_VDUZ01000032.1"/>
</dbReference>
<name>A0A5C8PGR3_9HYPH</name>
<protein>
    <submittedName>
        <fullName evidence="1">Uncharacterized protein</fullName>
    </submittedName>
</protein>
<evidence type="ECO:0000313" key="1">
    <source>
        <dbReference type="EMBL" id="TXL72540.1"/>
    </source>
</evidence>
<accession>A0A5C8PGR3</accession>
<dbReference type="Proteomes" id="UP000321638">
    <property type="component" value="Unassembled WGS sequence"/>
</dbReference>
<dbReference type="EMBL" id="VDUZ01000032">
    <property type="protein sequence ID" value="TXL72540.1"/>
    <property type="molecule type" value="Genomic_DNA"/>
</dbReference>
<proteinExistence type="predicted"/>
<sequence>MTPPPSIQALIDAVPRVAVAAAAARLALWYGTPVVPTVEGKWRIRGCALSDDELVDRYRLKCARIWQGIG</sequence>
<keyword evidence="2" id="KW-1185">Reference proteome</keyword>
<organism evidence="1 2">
    <name type="scientific">Vineibacter terrae</name>
    <dbReference type="NCBI Taxonomy" id="2586908"/>
    <lineage>
        <taxon>Bacteria</taxon>
        <taxon>Pseudomonadati</taxon>
        <taxon>Pseudomonadota</taxon>
        <taxon>Alphaproteobacteria</taxon>
        <taxon>Hyphomicrobiales</taxon>
        <taxon>Vineibacter</taxon>
    </lineage>
</organism>
<dbReference type="AlphaFoldDB" id="A0A5C8PGR3"/>
<evidence type="ECO:0000313" key="2">
    <source>
        <dbReference type="Proteomes" id="UP000321638"/>
    </source>
</evidence>